<dbReference type="AlphaFoldDB" id="A0A2H0ULA2"/>
<dbReference type="PANTHER" id="PTHR30349">
    <property type="entry name" value="PHAGE INTEGRASE-RELATED"/>
    <property type="match status" value="1"/>
</dbReference>
<evidence type="ECO:0000256" key="4">
    <source>
        <dbReference type="PROSITE-ProRule" id="PRU01248"/>
    </source>
</evidence>
<reference evidence="8" key="1">
    <citation type="submission" date="2017-09" db="EMBL/GenBank/DDBJ databases">
        <title>Depth-based differentiation of microbial function through sediment-hosted aquifers and enrichment of novel symbionts in the deep terrestrial subsurface.</title>
        <authorList>
            <person name="Probst A.J."/>
            <person name="Ladd B."/>
            <person name="Jarett J.K."/>
            <person name="Geller-Mcgrath D.E."/>
            <person name="Sieber C.M.K."/>
            <person name="Emerson J.B."/>
            <person name="Anantharaman K."/>
            <person name="Thomas B.C."/>
            <person name="Malmstrom R."/>
            <person name="Stieglmeier M."/>
            <person name="Klingl A."/>
            <person name="Woyke T."/>
            <person name="Ryan C.M."/>
            <person name="Banfield J.F."/>
        </authorList>
    </citation>
    <scope>NUCLEOTIDE SEQUENCE [LARGE SCALE GENOMIC DNA]</scope>
</reference>
<gene>
    <name evidence="7" type="ORF">COU11_01805</name>
</gene>
<dbReference type="InterPro" id="IPR010998">
    <property type="entry name" value="Integrase_recombinase_N"/>
</dbReference>
<protein>
    <recommendedName>
        <fullName evidence="9">Tyrosine recombinase XerC</fullName>
    </recommendedName>
</protein>
<dbReference type="GO" id="GO:0006310">
    <property type="term" value="P:DNA recombination"/>
    <property type="evidence" value="ECO:0007669"/>
    <property type="project" value="UniProtKB-KW"/>
</dbReference>
<evidence type="ECO:0000256" key="2">
    <source>
        <dbReference type="ARBA" id="ARBA00023125"/>
    </source>
</evidence>
<dbReference type="Gene3D" id="1.10.150.130">
    <property type="match status" value="1"/>
</dbReference>
<evidence type="ECO:0000256" key="3">
    <source>
        <dbReference type="ARBA" id="ARBA00023172"/>
    </source>
</evidence>
<dbReference type="PROSITE" id="PS51898">
    <property type="entry name" value="TYR_RECOMBINASE"/>
    <property type="match status" value="1"/>
</dbReference>
<dbReference type="PROSITE" id="PS51900">
    <property type="entry name" value="CB"/>
    <property type="match status" value="1"/>
</dbReference>
<sequence length="308" mass="35493">MPRIEELLKNYLDYLEIEKNRSPKTRANYEQYLKAFFADQKIKTERDITAAAIREFRLSLARKDTGRGGSMKKITQNYYVIAIRNFLKYLIKEDYDVLSTDKIELPKVPKRQIDIIEYADLERMLAAPSGSDLRSLRDKAILEFLFSTGLRLSELCNLKRYLDFGRGEITVRGKGEKLRVVFVSEGSAKTIKAYLDKRPDAEDWLFVSLSKVPKGSKKTAKVIGKITPRAVQRLVDKYARQAGIGERVSPHKLRHLFATDLLRNGADLRSVQEMLGHSSITTTQIYTHITNKELKDIHKNFHGRRRQG</sequence>
<comment type="caution">
    <text evidence="7">The sequence shown here is derived from an EMBL/GenBank/DDBJ whole genome shotgun (WGS) entry which is preliminary data.</text>
</comment>
<evidence type="ECO:0008006" key="9">
    <source>
        <dbReference type="Google" id="ProtNLM"/>
    </source>
</evidence>
<dbReference type="Gene3D" id="1.10.443.10">
    <property type="entry name" value="Intergrase catalytic core"/>
    <property type="match status" value="1"/>
</dbReference>
<feature type="domain" description="Tyr recombinase" evidence="5">
    <location>
        <begin position="111"/>
        <end position="299"/>
    </location>
</feature>
<name>A0A2H0ULA2_9BACT</name>
<dbReference type="InterPro" id="IPR004107">
    <property type="entry name" value="Integrase_SAM-like_N"/>
</dbReference>
<evidence type="ECO:0000256" key="1">
    <source>
        <dbReference type="ARBA" id="ARBA00022908"/>
    </source>
</evidence>
<dbReference type="InterPro" id="IPR050090">
    <property type="entry name" value="Tyrosine_recombinase_XerCD"/>
</dbReference>
<dbReference type="InterPro" id="IPR011010">
    <property type="entry name" value="DNA_brk_join_enz"/>
</dbReference>
<feature type="domain" description="Core-binding (CB)" evidence="6">
    <location>
        <begin position="2"/>
        <end position="91"/>
    </location>
</feature>
<dbReference type="Pfam" id="PF02899">
    <property type="entry name" value="Phage_int_SAM_1"/>
    <property type="match status" value="1"/>
</dbReference>
<accession>A0A2H0ULA2</accession>
<proteinExistence type="predicted"/>
<keyword evidence="3" id="KW-0233">DNA recombination</keyword>
<dbReference type="SUPFAM" id="SSF56349">
    <property type="entry name" value="DNA breaking-rejoining enzymes"/>
    <property type="match status" value="1"/>
</dbReference>
<keyword evidence="2 4" id="KW-0238">DNA-binding</keyword>
<dbReference type="NCBIfam" id="NF040815">
    <property type="entry name" value="recomb_XerA_Arch"/>
    <property type="match status" value="1"/>
</dbReference>
<dbReference type="Pfam" id="PF00589">
    <property type="entry name" value="Phage_integrase"/>
    <property type="match status" value="1"/>
</dbReference>
<evidence type="ECO:0000259" key="5">
    <source>
        <dbReference type="PROSITE" id="PS51898"/>
    </source>
</evidence>
<dbReference type="CDD" id="cd00798">
    <property type="entry name" value="INT_XerDC_C"/>
    <property type="match status" value="1"/>
</dbReference>
<dbReference type="PANTHER" id="PTHR30349:SF81">
    <property type="entry name" value="TYROSINE RECOMBINASE XERC"/>
    <property type="match status" value="1"/>
</dbReference>
<dbReference type="InterPro" id="IPR002104">
    <property type="entry name" value="Integrase_catalytic"/>
</dbReference>
<dbReference type="InterPro" id="IPR013762">
    <property type="entry name" value="Integrase-like_cat_sf"/>
</dbReference>
<evidence type="ECO:0000259" key="6">
    <source>
        <dbReference type="PROSITE" id="PS51900"/>
    </source>
</evidence>
<dbReference type="GO" id="GO:0015074">
    <property type="term" value="P:DNA integration"/>
    <property type="evidence" value="ECO:0007669"/>
    <property type="project" value="UniProtKB-KW"/>
</dbReference>
<dbReference type="InterPro" id="IPR044068">
    <property type="entry name" value="CB"/>
</dbReference>
<evidence type="ECO:0000313" key="7">
    <source>
        <dbReference type="EMBL" id="PIR87192.1"/>
    </source>
</evidence>
<evidence type="ECO:0000313" key="8">
    <source>
        <dbReference type="Proteomes" id="UP000229526"/>
    </source>
</evidence>
<keyword evidence="1" id="KW-0229">DNA integration</keyword>
<dbReference type="EMBL" id="PFBD01000017">
    <property type="protein sequence ID" value="PIR87192.1"/>
    <property type="molecule type" value="Genomic_DNA"/>
</dbReference>
<dbReference type="GO" id="GO:0003677">
    <property type="term" value="F:DNA binding"/>
    <property type="evidence" value="ECO:0007669"/>
    <property type="project" value="UniProtKB-UniRule"/>
</dbReference>
<organism evidence="7 8">
    <name type="scientific">Candidatus Harrisonbacteria bacterium CG10_big_fil_rev_8_21_14_0_10_49_15</name>
    <dbReference type="NCBI Taxonomy" id="1974587"/>
    <lineage>
        <taxon>Bacteria</taxon>
        <taxon>Candidatus Harrisoniibacteriota</taxon>
    </lineage>
</organism>
<dbReference type="Proteomes" id="UP000229526">
    <property type="component" value="Unassembled WGS sequence"/>
</dbReference>